<dbReference type="SUPFAM" id="SSF48097">
    <property type="entry name" value="Regulator of G-protein signaling, RGS"/>
    <property type="match status" value="1"/>
</dbReference>
<keyword evidence="1" id="KW-0472">Membrane</keyword>
<dbReference type="Gene3D" id="1.10.167.10">
    <property type="entry name" value="Regulator of G-protein Signalling 4, domain 2"/>
    <property type="match status" value="1"/>
</dbReference>
<dbReference type="VEuPathDB" id="FungiDB:SPPG_05976"/>
<protein>
    <submittedName>
        <fullName evidence="2">Uncharacterized protein</fullName>
    </submittedName>
</protein>
<feature type="transmembrane region" description="Helical" evidence="1">
    <location>
        <begin position="251"/>
        <end position="269"/>
    </location>
</feature>
<evidence type="ECO:0000256" key="1">
    <source>
        <dbReference type="SAM" id="Phobius"/>
    </source>
</evidence>
<dbReference type="InParanoid" id="A0A0L0HD12"/>
<gene>
    <name evidence="2" type="ORF">SPPG_05976</name>
</gene>
<dbReference type="InterPro" id="IPR036305">
    <property type="entry name" value="RGS_sf"/>
</dbReference>
<feature type="transmembrane region" description="Helical" evidence="1">
    <location>
        <begin position="281"/>
        <end position="299"/>
    </location>
</feature>
<dbReference type="OrthoDB" id="2118637at2759"/>
<keyword evidence="1" id="KW-0812">Transmembrane</keyword>
<sequence>MANHTAVTIDGVETALDVKKRKQQLNVLHNESILVRILQGKTCTPLSLSDFRTYLEKKEFSEENLDVLEWFISYRHRFMALPESERALSPAPVFSAENEADTAHTGDNLVKALFSTSQNGVGVGAAPLKSSILTADGPPTGATASAEWLPFGCPPPEKVVLTCTEDAKRQPFRTEINAAIQLFFTTGASKELNITSAMRKSICDKAASTTHPDVFAPVVKHCLDIMGTSSVPAFMHYAAQNVQTPARISRTVAASLTSLLGVLLVALLIHNNVTRWSRVSAFPLFATAGLLYVAVYSKMCPLRMAARKKEILVTEVDPDAKRGFFKRLKQPSPDKSQLPTRSKVVIQIVEEPLVLSRQAKMTLWICVWAVIAGVVMTAIAVAIPL</sequence>
<dbReference type="EMBL" id="KQ257459">
    <property type="protein sequence ID" value="KNC99027.1"/>
    <property type="molecule type" value="Genomic_DNA"/>
</dbReference>
<accession>A0A0L0HD12</accession>
<dbReference type="PANTHER" id="PTHR39466:SF1">
    <property type="entry name" value="RGS DOMAIN-CONTAINING PROTEIN"/>
    <property type="match status" value="1"/>
</dbReference>
<reference evidence="2 3" key="1">
    <citation type="submission" date="2009-08" db="EMBL/GenBank/DDBJ databases">
        <title>The Genome Sequence of Spizellomyces punctatus strain DAOM BR117.</title>
        <authorList>
            <consortium name="The Broad Institute Genome Sequencing Platform"/>
            <person name="Russ C."/>
            <person name="Cuomo C."/>
            <person name="Shea T."/>
            <person name="Young S.K."/>
            <person name="Zeng Q."/>
            <person name="Koehrsen M."/>
            <person name="Haas B."/>
            <person name="Borodovsky M."/>
            <person name="Guigo R."/>
            <person name="Alvarado L."/>
            <person name="Berlin A."/>
            <person name="Bochicchio J."/>
            <person name="Borenstein D."/>
            <person name="Chapman S."/>
            <person name="Chen Z."/>
            <person name="Engels R."/>
            <person name="Freedman E."/>
            <person name="Gellesch M."/>
            <person name="Goldberg J."/>
            <person name="Griggs A."/>
            <person name="Gujja S."/>
            <person name="Heiman D."/>
            <person name="Hepburn T."/>
            <person name="Howarth C."/>
            <person name="Jen D."/>
            <person name="Larson L."/>
            <person name="Lewis B."/>
            <person name="Mehta T."/>
            <person name="Park D."/>
            <person name="Pearson M."/>
            <person name="Roberts A."/>
            <person name="Saif S."/>
            <person name="Shenoy N."/>
            <person name="Sisk P."/>
            <person name="Stolte C."/>
            <person name="Sykes S."/>
            <person name="Thomson T."/>
            <person name="Walk T."/>
            <person name="White J."/>
            <person name="Yandava C."/>
            <person name="Burger G."/>
            <person name="Gray M.W."/>
            <person name="Holland P.W.H."/>
            <person name="King N."/>
            <person name="Lang F.B.F."/>
            <person name="Roger A.J."/>
            <person name="Ruiz-Trillo I."/>
            <person name="Lander E."/>
            <person name="Nusbaum C."/>
        </authorList>
    </citation>
    <scope>NUCLEOTIDE SEQUENCE [LARGE SCALE GENOMIC DNA]</scope>
    <source>
        <strain evidence="2 3">DAOM BR117</strain>
    </source>
</reference>
<dbReference type="Proteomes" id="UP000053201">
    <property type="component" value="Unassembled WGS sequence"/>
</dbReference>
<dbReference type="OMA" id="NAHEYIY"/>
<keyword evidence="3" id="KW-1185">Reference proteome</keyword>
<name>A0A0L0HD12_SPIPD</name>
<dbReference type="RefSeq" id="XP_016607067.1">
    <property type="nucleotide sequence ID" value="XM_016754183.1"/>
</dbReference>
<evidence type="ECO:0000313" key="2">
    <source>
        <dbReference type="EMBL" id="KNC99027.1"/>
    </source>
</evidence>
<dbReference type="InterPro" id="IPR044926">
    <property type="entry name" value="RGS_subdomain_2"/>
</dbReference>
<organism evidence="2 3">
    <name type="scientific">Spizellomyces punctatus (strain DAOM BR117)</name>
    <dbReference type="NCBI Taxonomy" id="645134"/>
    <lineage>
        <taxon>Eukaryota</taxon>
        <taxon>Fungi</taxon>
        <taxon>Fungi incertae sedis</taxon>
        <taxon>Chytridiomycota</taxon>
        <taxon>Chytridiomycota incertae sedis</taxon>
        <taxon>Chytridiomycetes</taxon>
        <taxon>Spizellomycetales</taxon>
        <taxon>Spizellomycetaceae</taxon>
        <taxon>Spizellomyces</taxon>
    </lineage>
</organism>
<evidence type="ECO:0000313" key="3">
    <source>
        <dbReference type="Proteomes" id="UP000053201"/>
    </source>
</evidence>
<dbReference type="AlphaFoldDB" id="A0A0L0HD12"/>
<feature type="transmembrane region" description="Helical" evidence="1">
    <location>
        <begin position="363"/>
        <end position="383"/>
    </location>
</feature>
<dbReference type="GeneID" id="27689316"/>
<dbReference type="PANTHER" id="PTHR39466">
    <property type="entry name" value="RGS DOMAIN-CONTAINING PROTEIN"/>
    <property type="match status" value="1"/>
</dbReference>
<proteinExistence type="predicted"/>
<keyword evidence="1" id="KW-1133">Transmembrane helix</keyword>